<dbReference type="Gene3D" id="1.10.3720.10">
    <property type="entry name" value="MetI-like"/>
    <property type="match status" value="1"/>
</dbReference>
<dbReference type="PROSITE" id="PS50928">
    <property type="entry name" value="ABC_TM1"/>
    <property type="match status" value="1"/>
</dbReference>
<comment type="caution">
    <text evidence="9">The sequence shown here is derived from an EMBL/GenBank/DDBJ whole genome shotgun (WGS) entry which is preliminary data.</text>
</comment>
<comment type="subcellular location">
    <subcellularLocation>
        <location evidence="1 7">Cell membrane</location>
        <topology evidence="1 7">Multi-pass membrane protein</topology>
    </subcellularLocation>
</comment>
<evidence type="ECO:0000259" key="8">
    <source>
        <dbReference type="PROSITE" id="PS50928"/>
    </source>
</evidence>
<feature type="transmembrane region" description="Helical" evidence="7">
    <location>
        <begin position="36"/>
        <end position="57"/>
    </location>
</feature>
<evidence type="ECO:0000256" key="5">
    <source>
        <dbReference type="ARBA" id="ARBA00022989"/>
    </source>
</evidence>
<feature type="domain" description="ABC transmembrane type-1" evidence="8">
    <location>
        <begin position="89"/>
        <end position="269"/>
    </location>
</feature>
<dbReference type="PANTHER" id="PTHR30151">
    <property type="entry name" value="ALKANE SULFONATE ABC TRANSPORTER-RELATED, MEMBRANE SUBUNIT"/>
    <property type="match status" value="1"/>
</dbReference>
<organism evidence="9 10">
    <name type="scientific">Paraburkholderia eburnea</name>
    <dbReference type="NCBI Taxonomy" id="1189126"/>
    <lineage>
        <taxon>Bacteria</taxon>
        <taxon>Pseudomonadati</taxon>
        <taxon>Pseudomonadota</taxon>
        <taxon>Betaproteobacteria</taxon>
        <taxon>Burkholderiales</taxon>
        <taxon>Burkholderiaceae</taxon>
        <taxon>Paraburkholderia</taxon>
    </lineage>
</organism>
<keyword evidence="6 7" id="KW-0472">Membrane</keyword>
<dbReference type="CDD" id="cd06261">
    <property type="entry name" value="TM_PBP2"/>
    <property type="match status" value="1"/>
</dbReference>
<dbReference type="GO" id="GO:0005886">
    <property type="term" value="C:plasma membrane"/>
    <property type="evidence" value="ECO:0007669"/>
    <property type="project" value="UniProtKB-SubCell"/>
</dbReference>
<keyword evidence="4 7" id="KW-0812">Transmembrane</keyword>
<dbReference type="RefSeq" id="WP_407671184.1">
    <property type="nucleotide sequence ID" value="NZ_PQGA01000008.1"/>
</dbReference>
<feature type="transmembrane region" description="Helical" evidence="7">
    <location>
        <begin position="96"/>
        <end position="115"/>
    </location>
</feature>
<dbReference type="InterPro" id="IPR000515">
    <property type="entry name" value="MetI-like"/>
</dbReference>
<evidence type="ECO:0000256" key="3">
    <source>
        <dbReference type="ARBA" id="ARBA00022475"/>
    </source>
</evidence>
<proteinExistence type="inferred from homology"/>
<dbReference type="GO" id="GO:0010438">
    <property type="term" value="P:cellular response to sulfur starvation"/>
    <property type="evidence" value="ECO:0007669"/>
    <property type="project" value="TreeGrafter"/>
</dbReference>
<dbReference type="PANTHER" id="PTHR30151:SF25">
    <property type="entry name" value="TAURINE TRANSPORT SYSTEM PERMEASE PROTEIN TAUC"/>
    <property type="match status" value="1"/>
</dbReference>
<name>A0A2S4M7Y0_9BURK</name>
<accession>A0A2S4M7Y0</accession>
<feature type="transmembrane region" description="Helical" evidence="7">
    <location>
        <begin position="127"/>
        <end position="148"/>
    </location>
</feature>
<dbReference type="GO" id="GO:0042918">
    <property type="term" value="P:alkanesulfonate transmembrane transport"/>
    <property type="evidence" value="ECO:0007669"/>
    <property type="project" value="UniProtKB-ARBA"/>
</dbReference>
<evidence type="ECO:0000256" key="2">
    <source>
        <dbReference type="ARBA" id="ARBA00022448"/>
    </source>
</evidence>
<keyword evidence="5 7" id="KW-1133">Transmembrane helix</keyword>
<evidence type="ECO:0000256" key="1">
    <source>
        <dbReference type="ARBA" id="ARBA00004651"/>
    </source>
</evidence>
<evidence type="ECO:0000256" key="4">
    <source>
        <dbReference type="ARBA" id="ARBA00022692"/>
    </source>
</evidence>
<dbReference type="FunFam" id="1.10.3720.10:FF:000003">
    <property type="entry name" value="Aliphatic sulfonate ABC transporter permease"/>
    <property type="match status" value="1"/>
</dbReference>
<evidence type="ECO:0000313" key="9">
    <source>
        <dbReference type="EMBL" id="POR50725.1"/>
    </source>
</evidence>
<feature type="transmembrane region" description="Helical" evidence="7">
    <location>
        <begin position="246"/>
        <end position="265"/>
    </location>
</feature>
<comment type="similarity">
    <text evidence="7">Belongs to the binding-protein-dependent transport system permease family.</text>
</comment>
<dbReference type="Proteomes" id="UP000237381">
    <property type="component" value="Unassembled WGS sequence"/>
</dbReference>
<feature type="transmembrane region" description="Helical" evidence="7">
    <location>
        <begin position="195"/>
        <end position="226"/>
    </location>
</feature>
<dbReference type="SUPFAM" id="SSF161098">
    <property type="entry name" value="MetI-like"/>
    <property type="match status" value="1"/>
</dbReference>
<evidence type="ECO:0000256" key="6">
    <source>
        <dbReference type="ARBA" id="ARBA00023136"/>
    </source>
</evidence>
<protein>
    <submittedName>
        <fullName evidence="9">NitT/TauT family transport system permease protein</fullName>
    </submittedName>
</protein>
<dbReference type="EMBL" id="PQGA01000008">
    <property type="protein sequence ID" value="POR50725.1"/>
    <property type="molecule type" value="Genomic_DNA"/>
</dbReference>
<reference evidence="9 10" key="1">
    <citation type="submission" date="2018-01" db="EMBL/GenBank/DDBJ databases">
        <title>Genomic Encyclopedia of Type Strains, Phase III (KMG-III): the genomes of soil and plant-associated and newly described type strains.</title>
        <authorList>
            <person name="Whitman W."/>
        </authorList>
    </citation>
    <scope>NUCLEOTIDE SEQUENCE [LARGE SCALE GENOMIC DNA]</scope>
    <source>
        <strain evidence="9 10">JCM 18070</strain>
    </source>
</reference>
<evidence type="ECO:0000313" key="10">
    <source>
        <dbReference type="Proteomes" id="UP000237381"/>
    </source>
</evidence>
<dbReference type="AlphaFoldDB" id="A0A2S4M7Y0"/>
<dbReference type="InterPro" id="IPR035906">
    <property type="entry name" value="MetI-like_sf"/>
</dbReference>
<gene>
    <name evidence="9" type="ORF">B0G62_108217</name>
</gene>
<keyword evidence="2 7" id="KW-0813">Transport</keyword>
<keyword evidence="10" id="KW-1185">Reference proteome</keyword>
<sequence length="283" mass="30387">MSSLSEHSGAPDGVSGGQVVDALADAGRARRRATRWLLGMAGLAAIVLAWWIGVALASRHSALAAQFGPLAAWRTFPELVSEDRLFTHIGASLRRIGVGLAWAMLFGVPLGFLIGRFKTLETALSPALQLLRMISPLAWMPIAVMSLGVGDPPVYFLLTFAAVWPIVISTAAGVQQIDARWVQLGESLAATRAEMLWHIYVPGIAAHVLTGVRLAIGILWIVLVPAEMLGVNSGLGFLILDCRDRLAYAELMAVVLVIGALGFLLDTAARVVYQRFGTVRERE</sequence>
<keyword evidence="3" id="KW-1003">Cell membrane</keyword>
<dbReference type="Pfam" id="PF00528">
    <property type="entry name" value="BPD_transp_1"/>
    <property type="match status" value="1"/>
</dbReference>
<evidence type="ECO:0000256" key="7">
    <source>
        <dbReference type="RuleBase" id="RU363032"/>
    </source>
</evidence>
<feature type="transmembrane region" description="Helical" evidence="7">
    <location>
        <begin position="154"/>
        <end position="174"/>
    </location>
</feature>